<dbReference type="Pfam" id="PF13670">
    <property type="entry name" value="PepSY_2"/>
    <property type="match status" value="1"/>
</dbReference>
<evidence type="ECO:0000256" key="1">
    <source>
        <dbReference type="SAM" id="MobiDB-lite"/>
    </source>
</evidence>
<feature type="chain" id="PRO_5042532523" description="PepSY domain-containing protein" evidence="2">
    <location>
        <begin position="26"/>
        <end position="84"/>
    </location>
</feature>
<protein>
    <recommendedName>
        <fullName evidence="3">PepSY domain-containing protein</fullName>
    </recommendedName>
</protein>
<evidence type="ECO:0000313" key="5">
    <source>
        <dbReference type="Proteomes" id="UP001223420"/>
    </source>
</evidence>
<reference evidence="4" key="1">
    <citation type="submission" date="2023-07" db="EMBL/GenBank/DDBJ databases">
        <title>Genomic Encyclopedia of Type Strains, Phase IV (KMG-IV): sequencing the most valuable type-strain genomes for metagenomic binning, comparative biology and taxonomic classification.</title>
        <authorList>
            <person name="Goeker M."/>
        </authorList>
    </citation>
    <scope>NUCLEOTIDE SEQUENCE</scope>
    <source>
        <strain evidence="4">DSM 19569</strain>
    </source>
</reference>
<dbReference type="InterPro" id="IPR025711">
    <property type="entry name" value="PepSY"/>
</dbReference>
<evidence type="ECO:0000256" key="2">
    <source>
        <dbReference type="SAM" id="SignalP"/>
    </source>
</evidence>
<feature type="signal peptide" evidence="2">
    <location>
        <begin position="1"/>
        <end position="25"/>
    </location>
</feature>
<evidence type="ECO:0000259" key="3">
    <source>
        <dbReference type="Pfam" id="PF13670"/>
    </source>
</evidence>
<sequence length="84" mass="9055">MSMWKLGMFVTAAGVTALTAGVLTAATVDEPKIRQYLEAQGYSDIRIVKTEGDHVDVTAVKNGKSEKLDVDPQTGKSKPEDDDD</sequence>
<comment type="caution">
    <text evidence="4">The sequence shown here is derived from an EMBL/GenBank/DDBJ whole genome shotgun (WGS) entry which is preliminary data.</text>
</comment>
<accession>A0AAJ1TZ41</accession>
<evidence type="ECO:0000313" key="4">
    <source>
        <dbReference type="EMBL" id="MDQ0547479.1"/>
    </source>
</evidence>
<dbReference type="RefSeq" id="WP_230368488.1">
    <property type="nucleotide sequence ID" value="NZ_JAJALK010000031.1"/>
</dbReference>
<name>A0AAJ1TZ41_9HYPH</name>
<organism evidence="4 5">
    <name type="scientific">Methylobacterium brachiatum</name>
    <dbReference type="NCBI Taxonomy" id="269660"/>
    <lineage>
        <taxon>Bacteria</taxon>
        <taxon>Pseudomonadati</taxon>
        <taxon>Pseudomonadota</taxon>
        <taxon>Alphaproteobacteria</taxon>
        <taxon>Hyphomicrobiales</taxon>
        <taxon>Methylobacteriaceae</taxon>
        <taxon>Methylobacterium</taxon>
    </lineage>
</organism>
<feature type="region of interest" description="Disordered" evidence="1">
    <location>
        <begin position="58"/>
        <end position="84"/>
    </location>
</feature>
<dbReference type="AlphaFoldDB" id="A0AAJ1TZ41"/>
<dbReference type="Proteomes" id="UP001223420">
    <property type="component" value="Unassembled WGS sequence"/>
</dbReference>
<feature type="domain" description="PepSY" evidence="3">
    <location>
        <begin position="20"/>
        <end position="76"/>
    </location>
</feature>
<keyword evidence="2" id="KW-0732">Signal</keyword>
<gene>
    <name evidence="4" type="ORF">QO001_006438</name>
</gene>
<dbReference type="EMBL" id="JAUSWL010000027">
    <property type="protein sequence ID" value="MDQ0547479.1"/>
    <property type="molecule type" value="Genomic_DNA"/>
</dbReference>
<proteinExistence type="predicted"/>